<feature type="transmembrane region" description="Helical" evidence="6">
    <location>
        <begin position="172"/>
        <end position="191"/>
    </location>
</feature>
<dbReference type="AlphaFoldDB" id="A0A4R6TZF6"/>
<evidence type="ECO:0000256" key="6">
    <source>
        <dbReference type="SAM" id="Phobius"/>
    </source>
</evidence>
<evidence type="ECO:0000256" key="1">
    <source>
        <dbReference type="ARBA" id="ARBA00004141"/>
    </source>
</evidence>
<gene>
    <name evidence="7" type="ORF">DFQ45_10251</name>
</gene>
<organism evidence="7 8">
    <name type="scientific">Thiopseudomonas denitrificans</name>
    <dbReference type="NCBI Taxonomy" id="1501432"/>
    <lineage>
        <taxon>Bacteria</taxon>
        <taxon>Pseudomonadati</taxon>
        <taxon>Pseudomonadota</taxon>
        <taxon>Gammaproteobacteria</taxon>
        <taxon>Pseudomonadales</taxon>
        <taxon>Pseudomonadaceae</taxon>
        <taxon>Thiopseudomonas</taxon>
    </lineage>
</organism>
<reference evidence="7 8" key="1">
    <citation type="submission" date="2019-03" db="EMBL/GenBank/DDBJ databases">
        <title>Genomic Encyclopedia of Type Strains, Phase IV (KMG-IV): sequencing the most valuable type-strain genomes for metagenomic binning, comparative biology and taxonomic classification.</title>
        <authorList>
            <person name="Goeker M."/>
        </authorList>
    </citation>
    <scope>NUCLEOTIDE SEQUENCE [LARGE SCALE GENOMIC DNA]</scope>
    <source>
        <strain evidence="7 8">DSM 28679</strain>
    </source>
</reference>
<feature type="transmembrane region" description="Helical" evidence="6">
    <location>
        <begin position="252"/>
        <end position="282"/>
    </location>
</feature>
<proteinExistence type="inferred from homology"/>
<evidence type="ECO:0000313" key="8">
    <source>
        <dbReference type="Proteomes" id="UP000294575"/>
    </source>
</evidence>
<keyword evidence="5 6" id="KW-0472">Membrane</keyword>
<dbReference type="EMBL" id="SNYK01000002">
    <property type="protein sequence ID" value="TDQ39360.1"/>
    <property type="molecule type" value="Genomic_DNA"/>
</dbReference>
<keyword evidence="3 6" id="KW-0812">Transmembrane</keyword>
<accession>A0A4R6TZF6</accession>
<feature type="transmembrane region" description="Helical" evidence="6">
    <location>
        <begin position="225"/>
        <end position="246"/>
    </location>
</feature>
<dbReference type="PANTHER" id="PTHR21716:SF64">
    <property type="entry name" value="AI-2 TRANSPORT PROTEIN TQSA"/>
    <property type="match status" value="1"/>
</dbReference>
<comment type="subcellular location">
    <subcellularLocation>
        <location evidence="1">Membrane</location>
        <topology evidence="1">Multi-pass membrane protein</topology>
    </subcellularLocation>
</comment>
<dbReference type="Proteomes" id="UP000294575">
    <property type="component" value="Unassembled WGS sequence"/>
</dbReference>
<dbReference type="InterPro" id="IPR002549">
    <property type="entry name" value="AI-2E-like"/>
</dbReference>
<evidence type="ECO:0000256" key="2">
    <source>
        <dbReference type="ARBA" id="ARBA00009773"/>
    </source>
</evidence>
<keyword evidence="8" id="KW-1185">Reference proteome</keyword>
<comment type="similarity">
    <text evidence="2">Belongs to the autoinducer-2 exporter (AI-2E) (TC 2.A.86) family.</text>
</comment>
<protein>
    <submittedName>
        <fullName evidence="7">Putative PurR-regulated permease PerM</fullName>
    </submittedName>
</protein>
<feature type="transmembrane region" description="Helical" evidence="6">
    <location>
        <begin position="37"/>
        <end position="54"/>
    </location>
</feature>
<comment type="caution">
    <text evidence="7">The sequence shown here is derived from an EMBL/GenBank/DDBJ whole genome shotgun (WGS) entry which is preliminary data.</text>
</comment>
<feature type="transmembrane region" description="Helical" evidence="6">
    <location>
        <begin position="289"/>
        <end position="307"/>
    </location>
</feature>
<evidence type="ECO:0000256" key="3">
    <source>
        <dbReference type="ARBA" id="ARBA00022692"/>
    </source>
</evidence>
<name>A0A4R6TZF6_9GAMM</name>
<evidence type="ECO:0000313" key="7">
    <source>
        <dbReference type="EMBL" id="TDQ39360.1"/>
    </source>
</evidence>
<dbReference type="GO" id="GO:0055085">
    <property type="term" value="P:transmembrane transport"/>
    <property type="evidence" value="ECO:0007669"/>
    <property type="project" value="TreeGrafter"/>
</dbReference>
<evidence type="ECO:0000256" key="5">
    <source>
        <dbReference type="ARBA" id="ARBA00023136"/>
    </source>
</evidence>
<dbReference type="GO" id="GO:0016020">
    <property type="term" value="C:membrane"/>
    <property type="evidence" value="ECO:0007669"/>
    <property type="project" value="UniProtKB-SubCell"/>
</dbReference>
<feature type="transmembrane region" description="Helical" evidence="6">
    <location>
        <begin position="92"/>
        <end position="110"/>
    </location>
</feature>
<dbReference type="Pfam" id="PF01594">
    <property type="entry name" value="AI-2E_transport"/>
    <property type="match status" value="1"/>
</dbReference>
<sequence>MRVRGVGQKCPEPLGPCAKIRVLHTGNIMERTVLSRSWLWLFGLAATVIIIGGLKAVSSVITPFLLAAFLTIICIPPLTWMQKKGIPGWVSFVLLFSTVGFSFFLLFLAIKGTSESLVLKAPLYQERLTDQLLLLRNLATSYGVPQEFIPSAIPLPNVSTLTGLARNLAGTLGQFTAYTFFVLLVFMFLLLEERSIVDKLEAAFPGKKRMRVRTRSFLRSVNRYLAIKTTSSFCTGLIAGIGLWAIGVDFPILWGVLTGLLNFIPTIGSIVAAIPPVLIAFLGLGVPEGLMTLVLYIAVNTAIGSIIEPRFMGQTLGLSPVIVLLSLMLWGWVFGPVGMLLSILLTMIVKLALESSPATRWLGIMLSDGVRLKGDKSD</sequence>
<dbReference type="PANTHER" id="PTHR21716">
    <property type="entry name" value="TRANSMEMBRANE PROTEIN"/>
    <property type="match status" value="1"/>
</dbReference>
<evidence type="ECO:0000256" key="4">
    <source>
        <dbReference type="ARBA" id="ARBA00022989"/>
    </source>
</evidence>
<feature type="transmembrane region" description="Helical" evidence="6">
    <location>
        <begin position="60"/>
        <end position="80"/>
    </location>
</feature>
<feature type="transmembrane region" description="Helical" evidence="6">
    <location>
        <begin position="327"/>
        <end position="353"/>
    </location>
</feature>
<keyword evidence="4 6" id="KW-1133">Transmembrane helix</keyword>